<comment type="caution">
    <text evidence="2">The sequence shown here is derived from an EMBL/GenBank/DDBJ whole genome shotgun (WGS) entry which is preliminary data.</text>
</comment>
<dbReference type="SUPFAM" id="SSF51695">
    <property type="entry name" value="PLC-like phosphodiesterases"/>
    <property type="match status" value="1"/>
</dbReference>
<dbReference type="CDD" id="cd08556">
    <property type="entry name" value="GDPD"/>
    <property type="match status" value="1"/>
</dbReference>
<keyword evidence="3" id="KW-1185">Reference proteome</keyword>
<dbReference type="Gene3D" id="3.20.20.190">
    <property type="entry name" value="Phosphatidylinositol (PI) phosphodiesterase"/>
    <property type="match status" value="1"/>
</dbReference>
<dbReference type="Pfam" id="PF03009">
    <property type="entry name" value="GDPD"/>
    <property type="match status" value="1"/>
</dbReference>
<evidence type="ECO:0000259" key="1">
    <source>
        <dbReference type="PROSITE" id="PS51704"/>
    </source>
</evidence>
<dbReference type="EMBL" id="JBHSAY010000008">
    <property type="protein sequence ID" value="MFC4131846.1"/>
    <property type="molecule type" value="Genomic_DNA"/>
</dbReference>
<dbReference type="PANTHER" id="PTHR46211">
    <property type="entry name" value="GLYCEROPHOSPHORYL DIESTER PHOSPHODIESTERASE"/>
    <property type="match status" value="1"/>
</dbReference>
<dbReference type="PANTHER" id="PTHR46211:SF14">
    <property type="entry name" value="GLYCEROPHOSPHODIESTER PHOSPHODIESTERASE"/>
    <property type="match status" value="1"/>
</dbReference>
<name>A0ABV8LLJ5_9ACTN</name>
<gene>
    <name evidence="2" type="ORF">ACFOZ4_14650</name>
</gene>
<accession>A0ABV8LLJ5</accession>
<proteinExistence type="predicted"/>
<dbReference type="RefSeq" id="WP_253763400.1">
    <property type="nucleotide sequence ID" value="NZ_JAMZDZ010000001.1"/>
</dbReference>
<protein>
    <submittedName>
        <fullName evidence="2">Glycerophosphodiester phosphodiesterase</fullName>
    </submittedName>
</protein>
<evidence type="ECO:0000313" key="2">
    <source>
        <dbReference type="EMBL" id="MFC4131846.1"/>
    </source>
</evidence>
<organism evidence="2 3">
    <name type="scientific">Hamadaea flava</name>
    <dbReference type="NCBI Taxonomy" id="1742688"/>
    <lineage>
        <taxon>Bacteria</taxon>
        <taxon>Bacillati</taxon>
        <taxon>Actinomycetota</taxon>
        <taxon>Actinomycetes</taxon>
        <taxon>Micromonosporales</taxon>
        <taxon>Micromonosporaceae</taxon>
        <taxon>Hamadaea</taxon>
    </lineage>
</organism>
<feature type="domain" description="GP-PDE" evidence="1">
    <location>
        <begin position="2"/>
        <end position="223"/>
    </location>
</feature>
<sequence length="229" mass="25211">MTTLVGHRGAPTLRTENTLPSLRLASDLGADAVEFDVRSSSDGTPILLHDRTLERFWGVPRTPGELTLDELQRLRTGDPDERIPTLAEVAETVPIRLVVDNKEPALVPAVAATLWAVGALDRSVFIGEWQVLTVVRERLPEAEIVLSWVGPDLPPDDLLQSVRPQALNLRFDSLTEQSVHHAADLGYRMWTYCVDDPAATKRALAWDVEGLISNDLAAVRPTLTNANRS</sequence>
<dbReference type="PROSITE" id="PS51704">
    <property type="entry name" value="GP_PDE"/>
    <property type="match status" value="1"/>
</dbReference>
<dbReference type="InterPro" id="IPR017946">
    <property type="entry name" value="PLC-like_Pdiesterase_TIM-brl"/>
</dbReference>
<evidence type="ECO:0000313" key="3">
    <source>
        <dbReference type="Proteomes" id="UP001595816"/>
    </source>
</evidence>
<dbReference type="Proteomes" id="UP001595816">
    <property type="component" value="Unassembled WGS sequence"/>
</dbReference>
<dbReference type="InterPro" id="IPR030395">
    <property type="entry name" value="GP_PDE_dom"/>
</dbReference>
<reference evidence="3" key="1">
    <citation type="journal article" date="2019" name="Int. J. Syst. Evol. Microbiol.">
        <title>The Global Catalogue of Microorganisms (GCM) 10K type strain sequencing project: providing services to taxonomists for standard genome sequencing and annotation.</title>
        <authorList>
            <consortium name="The Broad Institute Genomics Platform"/>
            <consortium name="The Broad Institute Genome Sequencing Center for Infectious Disease"/>
            <person name="Wu L."/>
            <person name="Ma J."/>
        </authorList>
    </citation>
    <scope>NUCLEOTIDE SEQUENCE [LARGE SCALE GENOMIC DNA]</scope>
    <source>
        <strain evidence="3">CGMCC 4.7289</strain>
    </source>
</reference>